<keyword evidence="2" id="KW-0540">Nuclease</keyword>
<dbReference type="GO" id="GO:0004519">
    <property type="term" value="F:endonuclease activity"/>
    <property type="evidence" value="ECO:0007669"/>
    <property type="project" value="UniProtKB-KW"/>
</dbReference>
<keyword evidence="2" id="KW-0378">Hydrolase</keyword>
<evidence type="ECO:0000313" key="2">
    <source>
        <dbReference type="EMBL" id="AFY64462.1"/>
    </source>
</evidence>
<dbReference type="GO" id="GO:0008270">
    <property type="term" value="F:zinc ion binding"/>
    <property type="evidence" value="ECO:0007669"/>
    <property type="project" value="InterPro"/>
</dbReference>
<keyword evidence="2" id="KW-0255">Endonuclease</keyword>
<dbReference type="SMART" id="SM00507">
    <property type="entry name" value="HNHc"/>
    <property type="match status" value="1"/>
</dbReference>
<dbReference type="AlphaFoldDB" id="M9P834"/>
<reference evidence="2" key="1">
    <citation type="journal article" date="2013" name="Mol. Biol. Evol.">
        <title>Organelle genome complexity scales positively with organism size in volvocine green algae.</title>
        <authorList>
            <person name="Smith D.R."/>
            <person name="Hamaji T."/>
            <person name="Olson B.J."/>
            <person name="Durand P.M."/>
            <person name="Ferris P."/>
            <person name="Michod R.E."/>
            <person name="Featherston J."/>
            <person name="Nozaki H."/>
            <person name="Keeling P.J."/>
        </authorList>
    </citation>
    <scope>NUCLEOTIDE SEQUENCE</scope>
    <source>
        <strain evidence="2">NIES-1363</strain>
    </source>
</reference>
<dbReference type="GeneID" id="15332310"/>
<evidence type="ECO:0000259" key="1">
    <source>
        <dbReference type="SMART" id="SM00507"/>
    </source>
</evidence>
<dbReference type="CDD" id="cd00085">
    <property type="entry name" value="HNHc"/>
    <property type="match status" value="1"/>
</dbReference>
<dbReference type="GO" id="GO:0003676">
    <property type="term" value="F:nucleic acid binding"/>
    <property type="evidence" value="ECO:0007669"/>
    <property type="project" value="InterPro"/>
</dbReference>
<dbReference type="InterPro" id="IPR002711">
    <property type="entry name" value="HNH"/>
</dbReference>
<proteinExistence type="predicted"/>
<gene>
    <name evidence="2" type="primary">orf357</name>
</gene>
<dbReference type="EMBL" id="JX977846">
    <property type="protein sequence ID" value="AFY64462.1"/>
    <property type="molecule type" value="Genomic_DNA"/>
</dbReference>
<keyword evidence="2" id="KW-0934">Plastid</keyword>
<organism evidence="2">
    <name type="scientific">Pleodorina starrii</name>
    <dbReference type="NCBI Taxonomy" id="330485"/>
    <lineage>
        <taxon>Eukaryota</taxon>
        <taxon>Viridiplantae</taxon>
        <taxon>Chlorophyta</taxon>
        <taxon>core chlorophytes</taxon>
        <taxon>Chlorophyceae</taxon>
        <taxon>CS clade</taxon>
        <taxon>Chlamydomonadales</taxon>
        <taxon>Volvocaceae</taxon>
        <taxon>Pleodorina</taxon>
    </lineage>
</organism>
<dbReference type="RefSeq" id="YP_007890196.1">
    <property type="nucleotide sequence ID" value="NC_021109.1"/>
</dbReference>
<name>M9P834_9CHLO</name>
<dbReference type="Pfam" id="PF01844">
    <property type="entry name" value="HNH"/>
    <property type="match status" value="1"/>
</dbReference>
<sequence length="357" mass="39343">MSIKKTIQFYADLADGRGHELVSVSNTETPSQGTVTIFCKNCNNKFTTSAVSYQNARKTGCPNCKAKAVQEFWTGKSRTKSPEETAKQAVIIKHKQKLRKEKSLAYANLQGPEDLKQKLLSEPNPYNDFIVTHLDKPVVGKLTEGSTPLTLKGLEADEVGPLLGKAKLEKHHIIPLHAGGPDVPWNLIYLTPEDHIKAHELRALVYNEPGDRYAVRLRGNGTNLSERRLEANRLGDQTRFEQGTGIYAPGASAKGGRIGGAVKSHLKDLKHASKMTDVVSSALYEGSRWKHQKTGVVVTIKPQTVFTLPQLVDKLIEALPSCPDKDLLSQAQTTTITCNLARVIKKQRTSAYGWTLL</sequence>
<dbReference type="GeneID" id="15332258"/>
<dbReference type="EMBL" id="JX977846">
    <property type="protein sequence ID" value="AFY64421.1"/>
    <property type="molecule type" value="Genomic_DNA"/>
</dbReference>
<dbReference type="InterPro" id="IPR003615">
    <property type="entry name" value="HNH_nuc"/>
</dbReference>
<feature type="domain" description="HNH nuclease" evidence="1">
    <location>
        <begin position="144"/>
        <end position="196"/>
    </location>
</feature>
<dbReference type="RefSeq" id="YP_007890150.1">
    <property type="nucleotide sequence ID" value="NC_021109.1"/>
</dbReference>
<accession>M9P834</accession>
<geneLocation type="plastid" evidence="2"/>
<protein>
    <submittedName>
        <fullName evidence="2">Putative site-specific DNA endonuclease</fullName>
    </submittedName>
</protein>